<evidence type="ECO:0000313" key="2">
    <source>
        <dbReference type="EMBL" id="KAJ1966770.1"/>
    </source>
</evidence>
<protein>
    <recommendedName>
        <fullName evidence="1">Nse4/EID protein Nse3/MAGE-binding domain-containing protein</fullName>
    </recommendedName>
</protein>
<dbReference type="Pfam" id="PF15412">
    <property type="entry name" value="Nse4-Nse3_bdg"/>
    <property type="match status" value="1"/>
</dbReference>
<evidence type="ECO:0000259" key="1">
    <source>
        <dbReference type="Pfam" id="PF15412"/>
    </source>
</evidence>
<feature type="non-terminal residue" evidence="2">
    <location>
        <position position="1"/>
    </location>
</feature>
<evidence type="ECO:0000313" key="3">
    <source>
        <dbReference type="Proteomes" id="UP001151582"/>
    </source>
</evidence>
<dbReference type="AlphaFoldDB" id="A0A9W8E2W0"/>
<dbReference type="InterPro" id="IPR029225">
    <property type="entry name" value="Nse4_Nse3-bd"/>
</dbReference>
<keyword evidence="3" id="KW-1185">Reference proteome</keyword>
<reference evidence="2" key="1">
    <citation type="submission" date="2022-07" db="EMBL/GenBank/DDBJ databases">
        <title>Phylogenomic reconstructions and comparative analyses of Kickxellomycotina fungi.</title>
        <authorList>
            <person name="Reynolds N.K."/>
            <person name="Stajich J.E."/>
            <person name="Barry K."/>
            <person name="Grigoriev I.V."/>
            <person name="Crous P."/>
            <person name="Smith M.E."/>
        </authorList>
    </citation>
    <scope>NUCLEOTIDE SEQUENCE</scope>
    <source>
        <strain evidence="2">RSA 567</strain>
    </source>
</reference>
<sequence length="119" mass="13185">NRAELLESNPESLVTNLQSANTLYSKVKNPYEATLDARLLILSADIGTQKAKKMRIEHDAFDTEAYLGRLQGLVRGTQRLEGFDRYSADSDTSTYWSRIGAVAAKYSCRAPASDFMMAG</sequence>
<feature type="domain" description="Nse4/EID protein Nse3/MAGE-binding" evidence="1">
    <location>
        <begin position="36"/>
        <end position="76"/>
    </location>
</feature>
<accession>A0A9W8E2W0</accession>
<organism evidence="2 3">
    <name type="scientific">Dimargaris verticillata</name>
    <dbReference type="NCBI Taxonomy" id="2761393"/>
    <lineage>
        <taxon>Eukaryota</taxon>
        <taxon>Fungi</taxon>
        <taxon>Fungi incertae sedis</taxon>
        <taxon>Zoopagomycota</taxon>
        <taxon>Kickxellomycotina</taxon>
        <taxon>Dimargaritomycetes</taxon>
        <taxon>Dimargaritales</taxon>
        <taxon>Dimargaritaceae</taxon>
        <taxon>Dimargaris</taxon>
    </lineage>
</organism>
<dbReference type="EMBL" id="JANBQB010002498">
    <property type="protein sequence ID" value="KAJ1966770.1"/>
    <property type="molecule type" value="Genomic_DNA"/>
</dbReference>
<dbReference type="OrthoDB" id="361242at2759"/>
<gene>
    <name evidence="2" type="ORF">H4R34_006469</name>
</gene>
<proteinExistence type="predicted"/>
<name>A0A9W8E2W0_9FUNG</name>
<comment type="caution">
    <text evidence="2">The sequence shown here is derived from an EMBL/GenBank/DDBJ whole genome shotgun (WGS) entry which is preliminary data.</text>
</comment>
<dbReference type="Proteomes" id="UP001151582">
    <property type="component" value="Unassembled WGS sequence"/>
</dbReference>